<evidence type="ECO:0000313" key="3">
    <source>
        <dbReference type="Proteomes" id="UP001244207"/>
    </source>
</evidence>
<protein>
    <submittedName>
        <fullName evidence="2">Uncharacterized protein</fullName>
    </submittedName>
</protein>
<accession>A0AAD8UDL6</accession>
<dbReference type="RefSeq" id="XP_060358805.1">
    <property type="nucleotide sequence ID" value="XM_060501217.1"/>
</dbReference>
<dbReference type="EMBL" id="JAHMHS010000171">
    <property type="protein sequence ID" value="KAK1710335.1"/>
    <property type="molecule type" value="Genomic_DNA"/>
</dbReference>
<feature type="region of interest" description="Disordered" evidence="1">
    <location>
        <begin position="1"/>
        <end position="41"/>
    </location>
</feature>
<reference evidence="2" key="1">
    <citation type="submission" date="2021-12" db="EMBL/GenBank/DDBJ databases">
        <title>Comparative genomics, transcriptomics and evolutionary studies reveal genomic signatures of adaptation to plant cell wall in hemibiotrophic fungi.</title>
        <authorList>
            <consortium name="DOE Joint Genome Institute"/>
            <person name="Baroncelli R."/>
            <person name="Diaz J.F."/>
            <person name="Benocci T."/>
            <person name="Peng M."/>
            <person name="Battaglia E."/>
            <person name="Haridas S."/>
            <person name="Andreopoulos W."/>
            <person name="Labutti K."/>
            <person name="Pangilinan J."/>
            <person name="Floch G.L."/>
            <person name="Makela M.R."/>
            <person name="Henrissat B."/>
            <person name="Grigoriev I.V."/>
            <person name="Crouch J.A."/>
            <person name="De Vries R.P."/>
            <person name="Sukno S.A."/>
            <person name="Thon M.R."/>
        </authorList>
    </citation>
    <scope>NUCLEOTIDE SEQUENCE</scope>
    <source>
        <strain evidence="2">CBS 112980</strain>
    </source>
</reference>
<gene>
    <name evidence="2" type="ORF">BDZ83DRAFT_131261</name>
</gene>
<dbReference type="GeneID" id="85385116"/>
<proteinExistence type="predicted"/>
<sequence length="200" mass="22071">MVKQSRAVIPRRLRPFNQRTQHRSSGDGSRPIPRQQGKQDVLKLLDNRDYGERDSSSRCNSRGTYIGASAEPLAAGSFAQIVPRAQNATRKSTSDGGSSPLERSKIAQLLGAYVRTILRPLFCVSFSLIFEGISRVQTKLESQASDLVVIIWKSVSRQATGISTMKEVEEVRCVQTASAGGPPSRAFCDLTEDEEHIRLH</sequence>
<organism evidence="2 3">
    <name type="scientific">Glomerella acutata</name>
    <name type="common">Colletotrichum acutatum</name>
    <dbReference type="NCBI Taxonomy" id="27357"/>
    <lineage>
        <taxon>Eukaryota</taxon>
        <taxon>Fungi</taxon>
        <taxon>Dikarya</taxon>
        <taxon>Ascomycota</taxon>
        <taxon>Pezizomycotina</taxon>
        <taxon>Sordariomycetes</taxon>
        <taxon>Hypocreomycetidae</taxon>
        <taxon>Glomerellales</taxon>
        <taxon>Glomerellaceae</taxon>
        <taxon>Colletotrichum</taxon>
        <taxon>Colletotrichum acutatum species complex</taxon>
    </lineage>
</organism>
<dbReference type="Proteomes" id="UP001244207">
    <property type="component" value="Unassembled WGS sequence"/>
</dbReference>
<name>A0AAD8UDL6_GLOAC</name>
<evidence type="ECO:0000313" key="2">
    <source>
        <dbReference type="EMBL" id="KAK1710335.1"/>
    </source>
</evidence>
<dbReference type="AlphaFoldDB" id="A0AAD8UDL6"/>
<keyword evidence="3" id="KW-1185">Reference proteome</keyword>
<comment type="caution">
    <text evidence="2">The sequence shown here is derived from an EMBL/GenBank/DDBJ whole genome shotgun (WGS) entry which is preliminary data.</text>
</comment>
<evidence type="ECO:0000256" key="1">
    <source>
        <dbReference type="SAM" id="MobiDB-lite"/>
    </source>
</evidence>